<dbReference type="Gene3D" id="3.40.50.410">
    <property type="entry name" value="von Willebrand factor, type A domain"/>
    <property type="match status" value="1"/>
</dbReference>
<dbReference type="PANTHER" id="PTHR10579:SF43">
    <property type="entry name" value="ZINC FINGER (C3HC4-TYPE RING FINGER) FAMILY PROTEIN"/>
    <property type="match status" value="1"/>
</dbReference>
<name>A0A7S7SMG4_PALFE</name>
<dbReference type="Proteomes" id="UP000593892">
    <property type="component" value="Chromosome"/>
</dbReference>
<dbReference type="SUPFAM" id="SSF53300">
    <property type="entry name" value="vWA-like"/>
    <property type="match status" value="1"/>
</dbReference>
<sequence length="1271" mass="137049">MPPRVHVLLIPVLAGLAFPFPASAQHDVYLRGKVVMEDGSVPEYMVTVQRICYGMQQPVREGLTSRKTGEFVLRLFVNELGQVYSGTNGYAGLPCSLEASHPGVISSRIDLTDRRITLNPRLPDLILTPKSQSATLLVKANVSLPRAASRSWELAVKRLTSNDWDGSEAPLRATVQAAPKFAPAWAALGGVSSRQGKMDEARRTLERAVELDPKPIAPYQMLVQAQAGLKDWPAVAATCDKLFAVDTKHAYLEAYLYSATALYQLHNYDQALARIDDAIRFDRLHEFKRAEYIRGIVLEAKGDYDAAAKNLRSYLAANPRAKEAAAIHQRIENLGKEPPADLSEELSSLDLNMAATGETQVPGGIKAFSTIAQLPATPTPHDFFLEYCRAITASRLDLPNRTLEDQETIVDFIPTIAALESLGERTERGSVIRLSTTGDAALRRTRAILAELGWKLVPSGEGYALEEGIRKDGALRQRALAGLGVEELDLRNALLHAREFTFEIPRETARLVGGAAWSLLLKGVPEAAGGPAEIFLRDRRFARVYAGLGGMDGESAAALVSSVGLANLIVKYSAITAAFADSVEISGTKVVVPGGVKAEALWAKLAGAKPQAIAPFLRGLFEKDQGRLLAFYHALAHADERHQQFFTQTPERVEAFYKWYHDTAPVPGSVLASKGWHEEILQSIPVDASGRVQFPGGRTAWGKDSETDDEILLRRAPLEALAALVHLEQKRGTPLSGPAAQLLARNYGEWRNLFGYFEKLPALDEAAFHALETFATEAAKAPERDRNLMLGEWHSLVQIIVLASKAGSLSAGQASQAFQQVCGALRPPNPSAGALSALRSIAGVAPDLDEALISHLLHLTGRRREAFEELRKLQDVPRLNGVATEPGSSAPLHALSGAVYAAMLDPGYLLTAEDQQLLRKHRFAAGGSAPQMFPPSSLQVSSGPAGSNFEGGFATFEEAAQPLRGRTAGVPLMETEPASGAPAAVPGPRQEAAAASETAPAGDADLVFQARGRVVEAYATVTDSHGRYADDLNPEQFSVLEEGESKPVFAFESRMAGVSVAMVFDTSGSMVSTLPKLKSAALQLLDDLRPVDSAAVYTFDDTVTARVPFSEDKEAAKRAILKLHACGVTALYEALIRVNHDLAARAGKKAIIVFTDGADNASMLSAGLAIQKAKQRGVPIFTIAQGGALFHPELVSELHNIAQSTGGVPFLIHKTAEIADVFERISQDLAHGYMVAFQPTSGEHRGWRKINVEVKGAKGLQVRARQGYYAE</sequence>
<feature type="signal peptide" evidence="3">
    <location>
        <begin position="1"/>
        <end position="24"/>
    </location>
</feature>
<accession>A0A7S7SMG4</accession>
<dbReference type="Pfam" id="PF00092">
    <property type="entry name" value="VWA"/>
    <property type="match status" value="1"/>
</dbReference>
<feature type="region of interest" description="Disordered" evidence="2">
    <location>
        <begin position="973"/>
        <end position="999"/>
    </location>
</feature>
<dbReference type="InterPro" id="IPR011990">
    <property type="entry name" value="TPR-like_helical_dom_sf"/>
</dbReference>
<proteinExistence type="predicted"/>
<dbReference type="InterPro" id="IPR002035">
    <property type="entry name" value="VWF_A"/>
</dbReference>
<keyword evidence="6" id="KW-1185">Reference proteome</keyword>
<dbReference type="Pfam" id="PF13181">
    <property type="entry name" value="TPR_8"/>
    <property type="match status" value="1"/>
</dbReference>
<dbReference type="InterPro" id="IPR017802">
    <property type="entry name" value="VWFA-rel_acidobac-type"/>
</dbReference>
<gene>
    <name evidence="5" type="ORF">IRI77_15275</name>
</gene>
<feature type="repeat" description="TPR" evidence="1">
    <location>
        <begin position="182"/>
        <end position="215"/>
    </location>
</feature>
<evidence type="ECO:0000256" key="2">
    <source>
        <dbReference type="SAM" id="MobiDB-lite"/>
    </source>
</evidence>
<dbReference type="SUPFAM" id="SSF48452">
    <property type="entry name" value="TPR-like"/>
    <property type="match status" value="1"/>
</dbReference>
<dbReference type="AlphaFoldDB" id="A0A7S7SMG4"/>
<dbReference type="SMART" id="SM00028">
    <property type="entry name" value="TPR"/>
    <property type="match status" value="3"/>
</dbReference>
<dbReference type="CDD" id="cd00198">
    <property type="entry name" value="vWFA"/>
    <property type="match status" value="1"/>
</dbReference>
<evidence type="ECO:0000256" key="3">
    <source>
        <dbReference type="SAM" id="SignalP"/>
    </source>
</evidence>
<dbReference type="Gene3D" id="1.25.40.10">
    <property type="entry name" value="Tetratricopeptide repeat domain"/>
    <property type="match status" value="1"/>
</dbReference>
<reference evidence="5 6" key="1">
    <citation type="submission" date="2020-10" db="EMBL/GenBank/DDBJ databases">
        <title>Complete genome sequence of Paludibaculum fermentans P105T, a facultatively anaerobic acidobacterium capable of dissimilatory Fe(III) reduction.</title>
        <authorList>
            <person name="Dedysh S.N."/>
            <person name="Beletsky A.V."/>
            <person name="Kulichevskaya I.S."/>
            <person name="Mardanov A.V."/>
            <person name="Ravin N.V."/>
        </authorList>
    </citation>
    <scope>NUCLEOTIDE SEQUENCE [LARGE SCALE GENOMIC DNA]</scope>
    <source>
        <strain evidence="5 6">P105</strain>
    </source>
</reference>
<evidence type="ECO:0000313" key="6">
    <source>
        <dbReference type="Proteomes" id="UP000593892"/>
    </source>
</evidence>
<dbReference type="PROSITE" id="PS50293">
    <property type="entry name" value="TPR_REGION"/>
    <property type="match status" value="1"/>
</dbReference>
<dbReference type="PANTHER" id="PTHR10579">
    <property type="entry name" value="CALCIUM-ACTIVATED CHLORIDE CHANNEL REGULATOR"/>
    <property type="match status" value="1"/>
</dbReference>
<keyword evidence="3" id="KW-0732">Signal</keyword>
<dbReference type="InterPro" id="IPR036465">
    <property type="entry name" value="vWFA_dom_sf"/>
</dbReference>
<feature type="compositionally biased region" description="Low complexity" evidence="2">
    <location>
        <begin position="977"/>
        <end position="999"/>
    </location>
</feature>
<evidence type="ECO:0000256" key="1">
    <source>
        <dbReference type="PROSITE-ProRule" id="PRU00339"/>
    </source>
</evidence>
<protein>
    <submittedName>
        <fullName evidence="5">VWA domain-containing protein</fullName>
    </submittedName>
</protein>
<organism evidence="5 6">
    <name type="scientific">Paludibaculum fermentans</name>
    <dbReference type="NCBI Taxonomy" id="1473598"/>
    <lineage>
        <taxon>Bacteria</taxon>
        <taxon>Pseudomonadati</taxon>
        <taxon>Acidobacteriota</taxon>
        <taxon>Terriglobia</taxon>
        <taxon>Bryobacterales</taxon>
        <taxon>Bryobacteraceae</taxon>
        <taxon>Paludibaculum</taxon>
    </lineage>
</organism>
<dbReference type="SMART" id="SM00327">
    <property type="entry name" value="VWA"/>
    <property type="match status" value="1"/>
</dbReference>
<dbReference type="NCBIfam" id="TIGR03436">
    <property type="entry name" value="acidobact_VWFA"/>
    <property type="match status" value="1"/>
</dbReference>
<dbReference type="InterPro" id="IPR051266">
    <property type="entry name" value="CLCR"/>
</dbReference>
<dbReference type="RefSeq" id="WP_194452906.1">
    <property type="nucleotide sequence ID" value="NZ_CP063849.1"/>
</dbReference>
<evidence type="ECO:0000313" key="5">
    <source>
        <dbReference type="EMBL" id="QOY91252.1"/>
    </source>
</evidence>
<dbReference type="KEGG" id="pfer:IRI77_15275"/>
<dbReference type="InterPro" id="IPR019734">
    <property type="entry name" value="TPR_rpt"/>
</dbReference>
<feature type="chain" id="PRO_5032442408" evidence="3">
    <location>
        <begin position="25"/>
        <end position="1271"/>
    </location>
</feature>
<evidence type="ECO:0000259" key="4">
    <source>
        <dbReference type="PROSITE" id="PS50234"/>
    </source>
</evidence>
<feature type="domain" description="VWFA" evidence="4">
    <location>
        <begin position="1059"/>
        <end position="1225"/>
    </location>
</feature>
<dbReference type="PROSITE" id="PS50005">
    <property type="entry name" value="TPR"/>
    <property type="match status" value="1"/>
</dbReference>
<keyword evidence="1" id="KW-0802">TPR repeat</keyword>
<dbReference type="PROSITE" id="PS50234">
    <property type="entry name" value="VWFA"/>
    <property type="match status" value="1"/>
</dbReference>
<dbReference type="EMBL" id="CP063849">
    <property type="protein sequence ID" value="QOY91252.1"/>
    <property type="molecule type" value="Genomic_DNA"/>
</dbReference>